<dbReference type="EC" id="3.1.-.-" evidence="8"/>
<dbReference type="InterPro" id="IPR029060">
    <property type="entry name" value="PIN-like_dom_sf"/>
</dbReference>
<organism evidence="10 11">
    <name type="scientific">Thauera phenylacetica B4P</name>
    <dbReference type="NCBI Taxonomy" id="1234382"/>
    <lineage>
        <taxon>Bacteria</taxon>
        <taxon>Pseudomonadati</taxon>
        <taxon>Pseudomonadota</taxon>
        <taxon>Betaproteobacteria</taxon>
        <taxon>Rhodocyclales</taxon>
        <taxon>Zoogloeaceae</taxon>
        <taxon>Thauera</taxon>
    </lineage>
</organism>
<evidence type="ECO:0000256" key="3">
    <source>
        <dbReference type="ARBA" id="ARBA00022722"/>
    </source>
</evidence>
<dbReference type="GO" id="GO:0004540">
    <property type="term" value="F:RNA nuclease activity"/>
    <property type="evidence" value="ECO:0007669"/>
    <property type="project" value="InterPro"/>
</dbReference>
<evidence type="ECO:0000256" key="7">
    <source>
        <dbReference type="ARBA" id="ARBA00038093"/>
    </source>
</evidence>
<dbReference type="GO" id="GO:0000287">
    <property type="term" value="F:magnesium ion binding"/>
    <property type="evidence" value="ECO:0007669"/>
    <property type="project" value="UniProtKB-UniRule"/>
</dbReference>
<evidence type="ECO:0000256" key="5">
    <source>
        <dbReference type="ARBA" id="ARBA00022801"/>
    </source>
</evidence>
<dbReference type="GO" id="GO:0090729">
    <property type="term" value="F:toxin activity"/>
    <property type="evidence" value="ECO:0007669"/>
    <property type="project" value="UniProtKB-KW"/>
</dbReference>
<evidence type="ECO:0000256" key="1">
    <source>
        <dbReference type="ARBA" id="ARBA00001946"/>
    </source>
</evidence>
<dbReference type="EMBL" id="AMXF01000048">
    <property type="protein sequence ID" value="ENO97443.1"/>
    <property type="molecule type" value="Genomic_DNA"/>
</dbReference>
<feature type="binding site" evidence="8">
    <location>
        <position position="97"/>
    </location>
    <ligand>
        <name>Mg(2+)</name>
        <dbReference type="ChEBI" id="CHEBI:18420"/>
    </ligand>
</feature>
<dbReference type="SUPFAM" id="SSF88723">
    <property type="entry name" value="PIN domain-like"/>
    <property type="match status" value="1"/>
</dbReference>
<keyword evidence="5 8" id="KW-0378">Hydrolase</keyword>
<dbReference type="Gene3D" id="3.40.50.1010">
    <property type="entry name" value="5'-nuclease"/>
    <property type="match status" value="1"/>
</dbReference>
<dbReference type="InterPro" id="IPR022907">
    <property type="entry name" value="VapC_family"/>
</dbReference>
<dbReference type="GO" id="GO:0016787">
    <property type="term" value="F:hydrolase activity"/>
    <property type="evidence" value="ECO:0007669"/>
    <property type="project" value="UniProtKB-KW"/>
</dbReference>
<dbReference type="PANTHER" id="PTHR33653:SF1">
    <property type="entry name" value="RIBONUCLEASE VAPC2"/>
    <property type="match status" value="1"/>
</dbReference>
<evidence type="ECO:0000313" key="10">
    <source>
        <dbReference type="EMBL" id="ENO97443.1"/>
    </source>
</evidence>
<dbReference type="InterPro" id="IPR050556">
    <property type="entry name" value="Type_II_TA_system_RNase"/>
</dbReference>
<dbReference type="PANTHER" id="PTHR33653">
    <property type="entry name" value="RIBONUCLEASE VAPC2"/>
    <property type="match status" value="1"/>
</dbReference>
<dbReference type="HAMAP" id="MF_00265">
    <property type="entry name" value="VapC_Nob1"/>
    <property type="match status" value="1"/>
</dbReference>
<protein>
    <recommendedName>
        <fullName evidence="8">Ribonuclease VapC</fullName>
        <shortName evidence="8">RNase VapC</shortName>
        <ecNumber evidence="8">3.1.-.-</ecNumber>
    </recommendedName>
    <alternativeName>
        <fullName evidence="8">Toxin VapC</fullName>
    </alternativeName>
</protein>
<keyword evidence="4 8" id="KW-0479">Metal-binding</keyword>
<comment type="function">
    <text evidence="8">Toxic component of a toxin-antitoxin (TA) system. An RNase.</text>
</comment>
<feature type="binding site" evidence="8">
    <location>
        <position position="6"/>
    </location>
    <ligand>
        <name>Mg(2+)</name>
        <dbReference type="ChEBI" id="CHEBI:18420"/>
    </ligand>
</feature>
<feature type="domain" description="PIN" evidence="9">
    <location>
        <begin position="3"/>
        <end position="124"/>
    </location>
</feature>
<evidence type="ECO:0000256" key="6">
    <source>
        <dbReference type="ARBA" id="ARBA00022842"/>
    </source>
</evidence>
<comment type="cofactor">
    <cofactor evidence="1 8">
        <name>Mg(2+)</name>
        <dbReference type="ChEBI" id="CHEBI:18420"/>
    </cofactor>
</comment>
<keyword evidence="6 8" id="KW-0460">Magnesium</keyword>
<keyword evidence="2 8" id="KW-1277">Toxin-antitoxin system</keyword>
<dbReference type="Proteomes" id="UP000013047">
    <property type="component" value="Unassembled WGS sequence"/>
</dbReference>
<keyword evidence="3 8" id="KW-0540">Nuclease</keyword>
<dbReference type="CDD" id="cd09881">
    <property type="entry name" value="PIN_VapC4-5_FitB-like"/>
    <property type="match status" value="1"/>
</dbReference>
<dbReference type="AlphaFoldDB" id="N6ZT15"/>
<comment type="caution">
    <text evidence="10">The sequence shown here is derived from an EMBL/GenBank/DDBJ whole genome shotgun (WGS) entry which is preliminary data.</text>
</comment>
<keyword evidence="11" id="KW-1185">Reference proteome</keyword>
<dbReference type="InterPro" id="IPR002716">
    <property type="entry name" value="PIN_dom"/>
</dbReference>
<comment type="similarity">
    <text evidence="7 8">Belongs to the PINc/VapC protein family.</text>
</comment>
<evidence type="ECO:0000259" key="9">
    <source>
        <dbReference type="Pfam" id="PF01850"/>
    </source>
</evidence>
<evidence type="ECO:0000256" key="4">
    <source>
        <dbReference type="ARBA" id="ARBA00022723"/>
    </source>
</evidence>
<dbReference type="Pfam" id="PF01850">
    <property type="entry name" value="PIN"/>
    <property type="match status" value="1"/>
</dbReference>
<gene>
    <name evidence="8" type="primary">vapC</name>
    <name evidence="10" type="ORF">C667_08930</name>
</gene>
<dbReference type="OrthoDB" id="9796690at2"/>
<keyword evidence="8" id="KW-0800">Toxin</keyword>
<sequence>MKYMLDTNICIYLINHRPAHVRRRFEAHPVGDIGISVITACELAYGVSKSNSARNRAALETFLLPLEIAAFDDTAVWRYATLRAELERSGLPIGALDTQIAAHALALGCTLVTNNTREFARIGGLALENWAEPLLHEPLAPYLSTT</sequence>
<dbReference type="RefSeq" id="WP_004361038.1">
    <property type="nucleotide sequence ID" value="NZ_AMXF01000048.1"/>
</dbReference>
<evidence type="ECO:0000256" key="2">
    <source>
        <dbReference type="ARBA" id="ARBA00022649"/>
    </source>
</evidence>
<accession>N6ZT15</accession>
<evidence type="ECO:0000256" key="8">
    <source>
        <dbReference type="HAMAP-Rule" id="MF_00265"/>
    </source>
</evidence>
<reference evidence="10 11" key="1">
    <citation type="submission" date="2012-09" db="EMBL/GenBank/DDBJ databases">
        <title>Draft Genome Sequences of 6 Strains from Genus Thauera.</title>
        <authorList>
            <person name="Liu B."/>
            <person name="Shapleigh J.P."/>
            <person name="Frostegard A.H."/>
        </authorList>
    </citation>
    <scope>NUCLEOTIDE SEQUENCE [LARGE SCALE GENOMIC DNA]</scope>
    <source>
        <strain evidence="10 11">B4P</strain>
    </source>
</reference>
<proteinExistence type="inferred from homology"/>
<name>N6ZT15_9RHOO</name>
<evidence type="ECO:0000313" key="11">
    <source>
        <dbReference type="Proteomes" id="UP000013047"/>
    </source>
</evidence>